<gene>
    <name evidence="3" type="ORF">E1A91_D07G025500v1</name>
</gene>
<keyword evidence="4" id="KW-1185">Reference proteome</keyword>
<proteinExistence type="predicted"/>
<organism evidence="3 4">
    <name type="scientific">Gossypium mustelinum</name>
    <name type="common">Cotton</name>
    <name type="synonym">Gossypium caicoense</name>
    <dbReference type="NCBI Taxonomy" id="34275"/>
    <lineage>
        <taxon>Eukaryota</taxon>
        <taxon>Viridiplantae</taxon>
        <taxon>Streptophyta</taxon>
        <taxon>Embryophyta</taxon>
        <taxon>Tracheophyta</taxon>
        <taxon>Spermatophyta</taxon>
        <taxon>Magnoliopsida</taxon>
        <taxon>eudicotyledons</taxon>
        <taxon>Gunneridae</taxon>
        <taxon>Pentapetalae</taxon>
        <taxon>rosids</taxon>
        <taxon>malvids</taxon>
        <taxon>Malvales</taxon>
        <taxon>Malvaceae</taxon>
        <taxon>Malvoideae</taxon>
        <taxon>Gossypium</taxon>
    </lineage>
</organism>
<comment type="subcellular location">
    <subcellularLocation>
        <location evidence="1">Nucleus</location>
    </subcellularLocation>
</comment>
<evidence type="ECO:0000313" key="3">
    <source>
        <dbReference type="EMBL" id="TYI71954.1"/>
    </source>
</evidence>
<evidence type="ECO:0000256" key="1">
    <source>
        <dbReference type="ARBA" id="ARBA00004123"/>
    </source>
</evidence>
<dbReference type="GO" id="GO:0006325">
    <property type="term" value="P:chromatin organization"/>
    <property type="evidence" value="ECO:0007669"/>
    <property type="project" value="InterPro"/>
</dbReference>
<keyword evidence="2" id="KW-0539">Nucleus</keyword>
<dbReference type="GO" id="GO:0031491">
    <property type="term" value="F:nucleosome binding"/>
    <property type="evidence" value="ECO:0007669"/>
    <property type="project" value="TreeGrafter"/>
</dbReference>
<reference evidence="3 4" key="1">
    <citation type="submission" date="2019-07" db="EMBL/GenBank/DDBJ databases">
        <title>WGS assembly of Gossypium mustelinum.</title>
        <authorList>
            <person name="Chen Z.J."/>
            <person name="Sreedasyam A."/>
            <person name="Ando A."/>
            <person name="Song Q."/>
            <person name="De L."/>
            <person name="Hulse-Kemp A."/>
            <person name="Ding M."/>
            <person name="Ye W."/>
            <person name="Kirkbride R."/>
            <person name="Jenkins J."/>
            <person name="Plott C."/>
            <person name="Lovell J."/>
            <person name="Lin Y.-M."/>
            <person name="Vaughn R."/>
            <person name="Liu B."/>
            <person name="Li W."/>
            <person name="Simpson S."/>
            <person name="Scheffler B."/>
            <person name="Saski C."/>
            <person name="Grover C."/>
            <person name="Hu G."/>
            <person name="Conover J."/>
            <person name="Carlson J."/>
            <person name="Shu S."/>
            <person name="Boston L."/>
            <person name="Williams M."/>
            <person name="Peterson D."/>
            <person name="Mcgee K."/>
            <person name="Jones D."/>
            <person name="Wendel J."/>
            <person name="Stelly D."/>
            <person name="Grimwood J."/>
            <person name="Schmutz J."/>
        </authorList>
    </citation>
    <scope>NUCLEOTIDE SEQUENCE [LARGE SCALE GENOMIC DNA]</scope>
    <source>
        <strain evidence="3">1408120.09</strain>
    </source>
</reference>
<name>A0A5D2U5R8_GOSMU</name>
<dbReference type="GO" id="GO:0005634">
    <property type="term" value="C:nucleus"/>
    <property type="evidence" value="ECO:0007669"/>
    <property type="project" value="UniProtKB-SubCell"/>
</dbReference>
<evidence type="ECO:0000256" key="2">
    <source>
        <dbReference type="ARBA" id="ARBA00023242"/>
    </source>
</evidence>
<dbReference type="InterPro" id="IPR033053">
    <property type="entry name" value="Hir3/CABIN1"/>
</dbReference>
<evidence type="ECO:0000313" key="4">
    <source>
        <dbReference type="Proteomes" id="UP000323597"/>
    </source>
</evidence>
<dbReference type="Proteomes" id="UP000323597">
    <property type="component" value="Chromosome D07"/>
</dbReference>
<dbReference type="PANTHER" id="PTHR15502:SF7">
    <property type="entry name" value="CALCINEURIN-BINDING PROTEIN CABIN-1"/>
    <property type="match status" value="1"/>
</dbReference>
<dbReference type="AlphaFoldDB" id="A0A5D2U5R8"/>
<accession>A0A5D2U5R8</accession>
<protein>
    <submittedName>
        <fullName evidence="3">Uncharacterized protein</fullName>
    </submittedName>
</protein>
<dbReference type="PANTHER" id="PTHR15502">
    <property type="entry name" value="CALCINEURIN-BINDING PROTEIN CABIN 1-RELATED"/>
    <property type="match status" value="1"/>
</dbReference>
<dbReference type="EMBL" id="CM017655">
    <property type="protein sequence ID" value="TYI71954.1"/>
    <property type="molecule type" value="Genomic_DNA"/>
</dbReference>
<sequence>MFSIAAINDTDSRGQWEPLAPTKEALEFHLTQAYHDGLLKLQAKDYEKARELLESVLKDPLISNAEVDNNTTDGHLLQLKLRSISWTISCFVFK</sequence>